<dbReference type="Pfam" id="PF01113">
    <property type="entry name" value="DapB_N"/>
    <property type="match status" value="1"/>
</dbReference>
<dbReference type="AlphaFoldDB" id="A0A1V2IGS5"/>
<proteinExistence type="predicted"/>
<feature type="domain" description="2,4-diaminopentanoate dehydrogenase C-terminal" evidence="4">
    <location>
        <begin position="200"/>
        <end position="348"/>
    </location>
</feature>
<dbReference type="GO" id="GO:0009089">
    <property type="term" value="P:lysine biosynthetic process via diaminopimelate"/>
    <property type="evidence" value="ECO:0007669"/>
    <property type="project" value="InterPro"/>
</dbReference>
<sequence length="354" mass="37041">MTMAGRPLRIVQWTTGKVAGEAVKAIVERPDLELVGAYAFSKEKVGQDVGDLVALGRPLGVAATDDIEAIIALQPDCVVYMPLHPDVDHLTRLLGAGINVVSTAGFITGRAYGPETRAALQNAALAGGASLFGSGINPGFAEYIATVASGPCREVNYVRVTESFNIGLWAADANQDELGWGRPAGDPGHADDIEKATAVFGDAVESIAAHLGLPLDDIRCEVQFAHAASDADVPGRAVKRGSVAGIDVRWIGSEAGVDLVEAQVRWTVAADLEPAWDIAMAYLIEVRGTPQINLRVDVLPADITTFTLEDASAMGSMITAMPVVNAIPAVVAAPAGIVTYADLPLVSSRLRAKR</sequence>
<reference evidence="6" key="1">
    <citation type="submission" date="2016-10" db="EMBL/GenBank/DDBJ databases">
        <title>Frankia sp. NRRL B-16386 Genome sequencing.</title>
        <authorList>
            <person name="Ghodhbane-Gtari F."/>
            <person name="Swanson E."/>
            <person name="Gueddou A."/>
            <person name="Hezbri K."/>
            <person name="Ktari K."/>
            <person name="Nouioui I."/>
            <person name="Morris K."/>
            <person name="Simpson S."/>
            <person name="Abebe-Akele F."/>
            <person name="Thomas K."/>
            <person name="Gtari M."/>
            <person name="Tisa L.S."/>
        </authorList>
    </citation>
    <scope>NUCLEOTIDE SEQUENCE [LARGE SCALE GENOMIC DNA]</scope>
    <source>
        <strain evidence="6">NRRL B-16386</strain>
    </source>
</reference>
<dbReference type="Proteomes" id="UP000188929">
    <property type="component" value="Unassembled WGS sequence"/>
</dbReference>
<dbReference type="InterPro" id="IPR036291">
    <property type="entry name" value="NAD(P)-bd_dom_sf"/>
</dbReference>
<dbReference type="Pfam" id="PF19328">
    <property type="entry name" value="DAP_DH_C"/>
    <property type="match status" value="1"/>
</dbReference>
<evidence type="ECO:0000313" key="5">
    <source>
        <dbReference type="EMBL" id="ONH32398.1"/>
    </source>
</evidence>
<accession>A0A1V2IGS5</accession>
<dbReference type="RefSeq" id="WP_076814023.1">
    <property type="nucleotide sequence ID" value="NZ_MOMC01000010.1"/>
</dbReference>
<evidence type="ECO:0000259" key="3">
    <source>
        <dbReference type="Pfam" id="PF01113"/>
    </source>
</evidence>
<dbReference type="EMBL" id="MOMC01000010">
    <property type="protein sequence ID" value="ONH32398.1"/>
    <property type="molecule type" value="Genomic_DNA"/>
</dbReference>
<dbReference type="STRING" id="1834516.BL253_05010"/>
<name>A0A1V2IGS5_9ACTN</name>
<evidence type="ECO:0000256" key="2">
    <source>
        <dbReference type="ARBA" id="ARBA00023002"/>
    </source>
</evidence>
<dbReference type="InterPro" id="IPR000846">
    <property type="entry name" value="DapB_N"/>
</dbReference>
<gene>
    <name evidence="5" type="ORF">BL253_05010</name>
</gene>
<feature type="domain" description="Dihydrodipicolinate reductase N-terminal" evidence="3">
    <location>
        <begin position="15"/>
        <end position="103"/>
    </location>
</feature>
<evidence type="ECO:0000256" key="1">
    <source>
        <dbReference type="ARBA" id="ARBA00022857"/>
    </source>
</evidence>
<keyword evidence="6" id="KW-1185">Reference proteome</keyword>
<dbReference type="Gene3D" id="3.40.50.720">
    <property type="entry name" value="NAD(P)-binding Rossmann-like Domain"/>
    <property type="match status" value="1"/>
</dbReference>
<keyword evidence="1" id="KW-0521">NADP</keyword>
<evidence type="ECO:0000313" key="6">
    <source>
        <dbReference type="Proteomes" id="UP000188929"/>
    </source>
</evidence>
<keyword evidence="2" id="KW-0560">Oxidoreductase</keyword>
<dbReference type="GO" id="GO:0008839">
    <property type="term" value="F:4-hydroxy-tetrahydrodipicolinate reductase"/>
    <property type="evidence" value="ECO:0007669"/>
    <property type="project" value="InterPro"/>
</dbReference>
<evidence type="ECO:0000259" key="4">
    <source>
        <dbReference type="Pfam" id="PF19328"/>
    </source>
</evidence>
<dbReference type="OrthoDB" id="4759936at2"/>
<protein>
    <submittedName>
        <fullName evidence="5">Dihydrodipicolinate reductase</fullName>
    </submittedName>
</protein>
<dbReference type="InterPro" id="IPR045760">
    <property type="entry name" value="DAP_DH_C"/>
</dbReference>
<dbReference type="SUPFAM" id="SSF51735">
    <property type="entry name" value="NAD(P)-binding Rossmann-fold domains"/>
    <property type="match status" value="1"/>
</dbReference>
<comment type="caution">
    <text evidence="5">The sequence shown here is derived from an EMBL/GenBank/DDBJ whole genome shotgun (WGS) entry which is preliminary data.</text>
</comment>
<dbReference type="CDD" id="cd24146">
    <property type="entry name" value="nat-AmDH_N_like"/>
    <property type="match status" value="1"/>
</dbReference>
<organism evidence="5 6">
    <name type="scientific">Pseudofrankia asymbiotica</name>
    <dbReference type="NCBI Taxonomy" id="1834516"/>
    <lineage>
        <taxon>Bacteria</taxon>
        <taxon>Bacillati</taxon>
        <taxon>Actinomycetota</taxon>
        <taxon>Actinomycetes</taxon>
        <taxon>Frankiales</taxon>
        <taxon>Frankiaceae</taxon>
        <taxon>Pseudofrankia</taxon>
    </lineage>
</organism>